<reference evidence="1 2" key="1">
    <citation type="submission" date="2019-02" db="EMBL/GenBank/DDBJ databases">
        <title>Genome sequences of Aliivibrio finisterrensis strains from farmed Atlantic salmon.</title>
        <authorList>
            <person name="Bowman J.P."/>
        </authorList>
    </citation>
    <scope>NUCLEOTIDE SEQUENCE [LARGE SCALE GENOMIC DNA]</scope>
    <source>
        <strain evidence="1 2">A21</strain>
    </source>
</reference>
<dbReference type="EMBL" id="SEZN01000020">
    <property type="protein sequence ID" value="RYU63861.1"/>
    <property type="molecule type" value="Genomic_DNA"/>
</dbReference>
<accession>A0ABY0I5A4</accession>
<dbReference type="RefSeq" id="WP_130066534.1">
    <property type="nucleotide sequence ID" value="NZ_SEZN01000020.1"/>
</dbReference>
<gene>
    <name evidence="1" type="ORF">ERW53_11770</name>
</gene>
<sequence>MATLNGAMLIAELRKLAKSNKLPTRTYALNTFLYRVQPKGKLKAYFMHAPSGDLGRYNDPLYKLKVGYFSLAELDAIGETFCRNRSVPMKKIRFGHSDILAKELTVSSTKLVITVLDVSAFIAKIGIPLDEMTGLNYELCQAITQFFSENSSYGIDGLAYTSRHSDIDKCLALWESPSRTQDDLFQTVSMNPLADYVEKTHLPSYWKYNNMEIVDILSEIFNVDIYFD</sequence>
<dbReference type="Proteomes" id="UP000294166">
    <property type="component" value="Unassembled WGS sequence"/>
</dbReference>
<evidence type="ECO:0000313" key="2">
    <source>
        <dbReference type="Proteomes" id="UP000294166"/>
    </source>
</evidence>
<name>A0ABY0I5A4_9GAMM</name>
<evidence type="ECO:0000313" key="1">
    <source>
        <dbReference type="EMBL" id="RYU63861.1"/>
    </source>
</evidence>
<comment type="caution">
    <text evidence="1">The sequence shown here is derived from an EMBL/GenBank/DDBJ whole genome shotgun (WGS) entry which is preliminary data.</text>
</comment>
<protein>
    <recommendedName>
        <fullName evidence="3">RES domain-containing protein</fullName>
    </recommendedName>
</protein>
<proteinExistence type="predicted"/>
<evidence type="ECO:0008006" key="3">
    <source>
        <dbReference type="Google" id="ProtNLM"/>
    </source>
</evidence>
<keyword evidence="2" id="KW-1185">Reference proteome</keyword>
<organism evidence="1 2">
    <name type="scientific">Aliivibrio finisterrensis</name>
    <dbReference type="NCBI Taxonomy" id="511998"/>
    <lineage>
        <taxon>Bacteria</taxon>
        <taxon>Pseudomonadati</taxon>
        <taxon>Pseudomonadota</taxon>
        <taxon>Gammaproteobacteria</taxon>
        <taxon>Vibrionales</taxon>
        <taxon>Vibrionaceae</taxon>
        <taxon>Aliivibrio</taxon>
    </lineage>
</organism>